<dbReference type="AlphaFoldDB" id="A0A2P2N6V1"/>
<reference evidence="1" key="1">
    <citation type="submission" date="2018-02" db="EMBL/GenBank/DDBJ databases">
        <title>Rhizophora mucronata_Transcriptome.</title>
        <authorList>
            <person name="Meera S.P."/>
            <person name="Sreeshan A."/>
            <person name="Augustine A."/>
        </authorList>
    </citation>
    <scope>NUCLEOTIDE SEQUENCE</scope>
    <source>
        <tissue evidence="1">Leaf</tissue>
    </source>
</reference>
<dbReference type="EMBL" id="GGEC01057699">
    <property type="protein sequence ID" value="MBX38183.1"/>
    <property type="molecule type" value="Transcribed_RNA"/>
</dbReference>
<protein>
    <submittedName>
        <fullName evidence="1">Uncharacterized protein</fullName>
    </submittedName>
</protein>
<evidence type="ECO:0000313" key="1">
    <source>
        <dbReference type="EMBL" id="MBX38183.1"/>
    </source>
</evidence>
<name>A0A2P2N6V1_RHIMU</name>
<organism evidence="1">
    <name type="scientific">Rhizophora mucronata</name>
    <name type="common">Asiatic mangrove</name>
    <dbReference type="NCBI Taxonomy" id="61149"/>
    <lineage>
        <taxon>Eukaryota</taxon>
        <taxon>Viridiplantae</taxon>
        <taxon>Streptophyta</taxon>
        <taxon>Embryophyta</taxon>
        <taxon>Tracheophyta</taxon>
        <taxon>Spermatophyta</taxon>
        <taxon>Magnoliopsida</taxon>
        <taxon>eudicotyledons</taxon>
        <taxon>Gunneridae</taxon>
        <taxon>Pentapetalae</taxon>
        <taxon>rosids</taxon>
        <taxon>fabids</taxon>
        <taxon>Malpighiales</taxon>
        <taxon>Rhizophoraceae</taxon>
        <taxon>Rhizophora</taxon>
    </lineage>
</organism>
<sequence length="26" mass="2996">MLLKIVITNEQYVGSLKHHKSSILKD</sequence>
<accession>A0A2P2N6V1</accession>
<proteinExistence type="predicted"/>